<evidence type="ECO:0000313" key="2">
    <source>
        <dbReference type="Proteomes" id="UP000276133"/>
    </source>
</evidence>
<dbReference type="OrthoDB" id="10004641at2759"/>
<dbReference type="EMBL" id="REGN01013266">
    <property type="protein sequence ID" value="RMZ94149.1"/>
    <property type="molecule type" value="Genomic_DNA"/>
</dbReference>
<comment type="caution">
    <text evidence="1">The sequence shown here is derived from an EMBL/GenBank/DDBJ whole genome shotgun (WGS) entry which is preliminary data.</text>
</comment>
<dbReference type="AlphaFoldDB" id="A0A3M7P5E7"/>
<keyword evidence="2" id="KW-1185">Reference proteome</keyword>
<gene>
    <name evidence="1" type="ORF">BpHYR1_050358</name>
</gene>
<reference evidence="1 2" key="1">
    <citation type="journal article" date="2018" name="Sci. Rep.">
        <title>Genomic signatures of local adaptation to the degree of environmental predictability in rotifers.</title>
        <authorList>
            <person name="Franch-Gras L."/>
            <person name="Hahn C."/>
            <person name="Garcia-Roger E.M."/>
            <person name="Carmona M.J."/>
            <person name="Serra M."/>
            <person name="Gomez A."/>
        </authorList>
    </citation>
    <scope>NUCLEOTIDE SEQUENCE [LARGE SCALE GENOMIC DNA]</scope>
    <source>
        <strain evidence="1">HYR1</strain>
    </source>
</reference>
<dbReference type="Proteomes" id="UP000276133">
    <property type="component" value="Unassembled WGS sequence"/>
</dbReference>
<accession>A0A3M7P5E7</accession>
<evidence type="ECO:0000313" key="1">
    <source>
        <dbReference type="EMBL" id="RMZ94149.1"/>
    </source>
</evidence>
<organism evidence="1 2">
    <name type="scientific">Brachionus plicatilis</name>
    <name type="common">Marine rotifer</name>
    <name type="synonym">Brachionus muelleri</name>
    <dbReference type="NCBI Taxonomy" id="10195"/>
    <lineage>
        <taxon>Eukaryota</taxon>
        <taxon>Metazoa</taxon>
        <taxon>Spiralia</taxon>
        <taxon>Gnathifera</taxon>
        <taxon>Rotifera</taxon>
        <taxon>Eurotatoria</taxon>
        <taxon>Monogononta</taxon>
        <taxon>Pseudotrocha</taxon>
        <taxon>Ploima</taxon>
        <taxon>Brachionidae</taxon>
        <taxon>Brachionus</taxon>
    </lineage>
</organism>
<evidence type="ECO:0008006" key="3">
    <source>
        <dbReference type="Google" id="ProtNLM"/>
    </source>
</evidence>
<name>A0A3M7P5E7_BRAPC</name>
<protein>
    <recommendedName>
        <fullName evidence="3">C2H2-type domain-containing protein</fullName>
    </recommendedName>
</protein>
<proteinExistence type="predicted"/>
<sequence length="189" mass="22398">MCKKVKDVKQEEMNRLKEKYSYVLNGRLEMNLQKISNFVNLVLPVLVLQFLKQEKSLRYKCYFDCIEANKSFATKFGYVQHLCLKHTDKLPGGGLFLLQRQEKTLEKIKQLKNQQNFECIHCGKTYKRKKPYESHEQSCAYSELDGSTLVIRKLKNLKKKIWSYQVEPIIILSGNFDHLKPKQHYFEVV</sequence>